<dbReference type="AlphaFoldDB" id="A0A9X4B0K4"/>
<evidence type="ECO:0000313" key="2">
    <source>
        <dbReference type="EMBL" id="MDC3989257.1"/>
    </source>
</evidence>
<gene>
    <name evidence="2" type="ORF">KEG57_52825</name>
</gene>
<evidence type="ECO:0000313" key="3">
    <source>
        <dbReference type="Proteomes" id="UP001151081"/>
    </source>
</evidence>
<accession>A0A9X4B0K4</accession>
<organism evidence="2 3">
    <name type="scientific">Polyangium jinanense</name>
    <dbReference type="NCBI Taxonomy" id="2829994"/>
    <lineage>
        <taxon>Bacteria</taxon>
        <taxon>Pseudomonadati</taxon>
        <taxon>Myxococcota</taxon>
        <taxon>Polyangia</taxon>
        <taxon>Polyangiales</taxon>
        <taxon>Polyangiaceae</taxon>
        <taxon>Polyangium</taxon>
    </lineage>
</organism>
<comment type="caution">
    <text evidence="2">The sequence shown here is derived from an EMBL/GenBank/DDBJ whole genome shotgun (WGS) entry which is preliminary data.</text>
</comment>
<dbReference type="RefSeq" id="WP_272428827.1">
    <property type="nucleotide sequence ID" value="NZ_JAGTJJ010000102.1"/>
</dbReference>
<dbReference type="Proteomes" id="UP001151081">
    <property type="component" value="Unassembled WGS sequence"/>
</dbReference>
<dbReference type="EMBL" id="JAGTJJ010000102">
    <property type="protein sequence ID" value="MDC3989257.1"/>
    <property type="molecule type" value="Genomic_DNA"/>
</dbReference>
<protein>
    <submittedName>
        <fullName evidence="2">Uncharacterized protein</fullName>
    </submittedName>
</protein>
<name>A0A9X4B0K4_9BACT</name>
<sequence>MSTDPDHNDDAPADDAVAQLLRSSLTPEEWERVRAAHERSGQIIRALMQWGWHESVRPLVAENVTDDELSQAHDLVSDIVNALRTGRRLDLARIPLALNVMRDVPNPREKEAVKLRFLSMFCECALTWLHFAKHDPERVHQFAPTSVLTDYDPAFAKLDNTLFDQCVKEITWGKRGPGANGWIRAAARVAASVGAFGYAEKYQDENERFEAFNNHFGKLWSKADRERFPDPDPRRFPKPKPSVRKK</sequence>
<feature type="compositionally biased region" description="Basic residues" evidence="1">
    <location>
        <begin position="236"/>
        <end position="246"/>
    </location>
</feature>
<keyword evidence="3" id="KW-1185">Reference proteome</keyword>
<evidence type="ECO:0000256" key="1">
    <source>
        <dbReference type="SAM" id="MobiDB-lite"/>
    </source>
</evidence>
<feature type="region of interest" description="Disordered" evidence="1">
    <location>
        <begin position="224"/>
        <end position="246"/>
    </location>
</feature>
<reference evidence="2 3" key="1">
    <citation type="submission" date="2021-04" db="EMBL/GenBank/DDBJ databases">
        <title>Genome analysis of Polyangium sp.</title>
        <authorList>
            <person name="Li Y."/>
            <person name="Wang J."/>
        </authorList>
    </citation>
    <scope>NUCLEOTIDE SEQUENCE [LARGE SCALE GENOMIC DNA]</scope>
    <source>
        <strain evidence="2 3">SDU14</strain>
    </source>
</reference>
<proteinExistence type="predicted"/>
<feature type="compositionally biased region" description="Basic and acidic residues" evidence="1">
    <location>
        <begin position="224"/>
        <end position="235"/>
    </location>
</feature>